<reference evidence="1" key="1">
    <citation type="submission" date="2013-07" db="EMBL/GenBank/DDBJ databases">
        <title>Sub-species coevolution in mutualistic symbiosis.</title>
        <authorList>
            <person name="Murfin K."/>
            <person name="Klassen J."/>
            <person name="Lee M."/>
            <person name="Forst S."/>
            <person name="Stock P."/>
            <person name="Goodrich-Blair H."/>
        </authorList>
    </citation>
    <scope>NUCLEOTIDE SEQUENCE [LARGE SCALE GENOMIC DNA]</scope>
    <source>
        <strain evidence="1">Feltiae Moldova</strain>
    </source>
</reference>
<sequence length="67" mass="7664">MIKMWKSESQINAVAFCCVVKWNILYLFDEWGKGTQKNKLSLPELSGKTHHTRVAQQKQSAAVDDIL</sequence>
<dbReference type="HOGENOM" id="CLU_2811457_0_0_6"/>
<dbReference type="EMBL" id="CBSV010000266">
    <property type="protein sequence ID" value="CDH03964.1"/>
    <property type="molecule type" value="Genomic_DNA"/>
</dbReference>
<name>A0A077NZV7_XENBV</name>
<dbReference type="AlphaFoldDB" id="A0A077NZV7"/>
<comment type="caution">
    <text evidence="1">The sequence shown here is derived from an EMBL/GenBank/DDBJ whole genome shotgun (WGS) entry which is preliminary data.</text>
</comment>
<accession>A0A077NZV7</accession>
<gene>
    <name evidence="1" type="ORF">XBFM1_900021</name>
</gene>
<dbReference type="Proteomes" id="UP000028487">
    <property type="component" value="Unassembled WGS sequence"/>
</dbReference>
<proteinExistence type="predicted"/>
<organism evidence="1">
    <name type="scientific">Xenorhabdus bovienii str. feltiae Moldova</name>
    <dbReference type="NCBI Taxonomy" id="1398200"/>
    <lineage>
        <taxon>Bacteria</taxon>
        <taxon>Pseudomonadati</taxon>
        <taxon>Pseudomonadota</taxon>
        <taxon>Gammaproteobacteria</taxon>
        <taxon>Enterobacterales</taxon>
        <taxon>Morganellaceae</taxon>
        <taxon>Xenorhabdus</taxon>
    </lineage>
</organism>
<evidence type="ECO:0000313" key="1">
    <source>
        <dbReference type="EMBL" id="CDH03964.1"/>
    </source>
</evidence>
<protein>
    <submittedName>
        <fullName evidence="1">Uncharacterized protein</fullName>
    </submittedName>
</protein>